<name>A0ABS9SKV1_9BACT</name>
<gene>
    <name evidence="1" type="ORF">MKP09_14360</name>
</gene>
<comment type="caution">
    <text evidence="1">The sequence shown here is derived from an EMBL/GenBank/DDBJ whole genome shotgun (WGS) entry which is preliminary data.</text>
</comment>
<keyword evidence="2" id="KW-1185">Reference proteome</keyword>
<evidence type="ECO:0008006" key="3">
    <source>
        <dbReference type="Google" id="ProtNLM"/>
    </source>
</evidence>
<dbReference type="EMBL" id="JAKWBL010000002">
    <property type="protein sequence ID" value="MCH5599004.1"/>
    <property type="molecule type" value="Genomic_DNA"/>
</dbReference>
<reference evidence="1 2" key="1">
    <citation type="submission" date="2022-02" db="EMBL/GenBank/DDBJ databases">
        <authorList>
            <person name="Min J."/>
        </authorList>
    </citation>
    <scope>NUCLEOTIDE SEQUENCE [LARGE SCALE GENOMIC DNA]</scope>
    <source>
        <strain evidence="1 2">GR10-1</strain>
    </source>
</reference>
<evidence type="ECO:0000313" key="2">
    <source>
        <dbReference type="Proteomes" id="UP001202248"/>
    </source>
</evidence>
<dbReference type="RefSeq" id="WP_240830665.1">
    <property type="nucleotide sequence ID" value="NZ_JAKWBL010000002.1"/>
</dbReference>
<protein>
    <recommendedName>
        <fullName evidence="3">Carboxypeptidase regulatory-like domain-containing protein</fullName>
    </recommendedName>
</protein>
<dbReference type="SUPFAM" id="SSF49464">
    <property type="entry name" value="Carboxypeptidase regulatory domain-like"/>
    <property type="match status" value="1"/>
</dbReference>
<proteinExistence type="predicted"/>
<evidence type="ECO:0000313" key="1">
    <source>
        <dbReference type="EMBL" id="MCH5599004.1"/>
    </source>
</evidence>
<dbReference type="Proteomes" id="UP001202248">
    <property type="component" value="Unassembled WGS sequence"/>
</dbReference>
<organism evidence="1 2">
    <name type="scientific">Niabella ginsengisoli</name>
    <dbReference type="NCBI Taxonomy" id="522298"/>
    <lineage>
        <taxon>Bacteria</taxon>
        <taxon>Pseudomonadati</taxon>
        <taxon>Bacteroidota</taxon>
        <taxon>Chitinophagia</taxon>
        <taxon>Chitinophagales</taxon>
        <taxon>Chitinophagaceae</taxon>
        <taxon>Niabella</taxon>
    </lineage>
</organism>
<accession>A0ABS9SKV1</accession>
<dbReference type="InterPro" id="IPR008969">
    <property type="entry name" value="CarboxyPept-like_regulatory"/>
</dbReference>
<sequence>MLLSSGIAVFGQNIITVTGTVTDHQAQPLPAVTVEVKGWKQNSTYQ</sequence>